<proteinExistence type="predicted"/>
<dbReference type="EMBL" id="CP090034">
    <property type="protein sequence ID" value="UPK95174.1"/>
    <property type="molecule type" value="Genomic_DNA"/>
</dbReference>
<name>A0ACD3Z1S3_FUSSC</name>
<keyword evidence="2" id="KW-1185">Reference proteome</keyword>
<evidence type="ECO:0000313" key="1">
    <source>
        <dbReference type="EMBL" id="UPK95174.1"/>
    </source>
</evidence>
<sequence>MSCPDCFKGSVHDGEPRGKIIKLHDLDTYVVEPSEGKQVKGIVVIIPDAFGWKFVNCRLLADNYADKSNYKVYLPDVMIGDAAPVSALDRMHIAMAPGNWLRRGYNLLLALWAVVPFMIRNRFGNTYPITKSFFEKLRKAEGSTLPVGVAGFCWGGKLAILLSHGVEVDGKPIIDAAFTGHPSRLSFPDDFEKVTVPVSVAVGDNDSQFPLETAGKMKALAESKPETARGEIKIYPGAGHGFCVRASMEKEGLAEKASEAEDQAITWFNAHFKIGS</sequence>
<gene>
    <name evidence="1" type="ORF">LCI18_006109</name>
</gene>
<dbReference type="Proteomes" id="UP000830768">
    <property type="component" value="Chromosome 5"/>
</dbReference>
<reference evidence="1" key="1">
    <citation type="submission" date="2021-11" db="EMBL/GenBank/DDBJ databases">
        <title>Fusarium solani-melongenae Genome sequencing and assembly.</title>
        <authorList>
            <person name="Xie S."/>
            <person name="Huang L."/>
            <person name="Zhang X."/>
        </authorList>
    </citation>
    <scope>NUCLEOTIDE SEQUENCE</scope>
    <source>
        <strain evidence="1">CRI 24-3</strain>
    </source>
</reference>
<accession>A0ACD3Z1S3</accession>
<protein>
    <submittedName>
        <fullName evidence="1">Uncharacterized protein</fullName>
    </submittedName>
</protein>
<organism evidence="1 2">
    <name type="scientific">Fusarium solani subsp. cucurbitae</name>
    <name type="common">Neocosmosporum cucurbitae</name>
    <dbReference type="NCBI Taxonomy" id="2747967"/>
    <lineage>
        <taxon>Eukaryota</taxon>
        <taxon>Fungi</taxon>
        <taxon>Dikarya</taxon>
        <taxon>Ascomycota</taxon>
        <taxon>Pezizomycotina</taxon>
        <taxon>Sordariomycetes</taxon>
        <taxon>Hypocreomycetidae</taxon>
        <taxon>Hypocreales</taxon>
        <taxon>Nectriaceae</taxon>
        <taxon>Fusarium</taxon>
        <taxon>Fusarium solani species complex</taxon>
    </lineage>
</organism>
<evidence type="ECO:0000313" key="2">
    <source>
        <dbReference type="Proteomes" id="UP000830768"/>
    </source>
</evidence>